<dbReference type="PANTHER" id="PTHR46663:SF3">
    <property type="entry name" value="SLL0267 PROTEIN"/>
    <property type="match status" value="1"/>
</dbReference>
<dbReference type="CDD" id="cd01949">
    <property type="entry name" value="GGDEF"/>
    <property type="match status" value="1"/>
</dbReference>
<dbReference type="FunFam" id="3.30.70.270:FF:000001">
    <property type="entry name" value="Diguanylate cyclase domain protein"/>
    <property type="match status" value="1"/>
</dbReference>
<dbReference type="InterPro" id="IPR000160">
    <property type="entry name" value="GGDEF_dom"/>
</dbReference>
<comment type="caution">
    <text evidence="6">The sequence shown here is derived from an EMBL/GenBank/DDBJ whole genome shotgun (WGS) entry which is preliminary data.</text>
</comment>
<dbReference type="SUPFAM" id="SSF55785">
    <property type="entry name" value="PYP-like sensor domain (PAS domain)"/>
    <property type="match status" value="1"/>
</dbReference>
<feature type="transmembrane region" description="Helical" evidence="2">
    <location>
        <begin position="12"/>
        <end position="34"/>
    </location>
</feature>
<evidence type="ECO:0000313" key="6">
    <source>
        <dbReference type="EMBL" id="NYS59999.1"/>
    </source>
</evidence>
<dbReference type="SMART" id="SM00091">
    <property type="entry name" value="PAS"/>
    <property type="match status" value="1"/>
</dbReference>
<feature type="domain" description="PAC" evidence="4">
    <location>
        <begin position="399"/>
        <end position="451"/>
    </location>
</feature>
<dbReference type="NCBIfam" id="TIGR00254">
    <property type="entry name" value="GGDEF"/>
    <property type="match status" value="1"/>
</dbReference>
<evidence type="ECO:0000313" key="7">
    <source>
        <dbReference type="Proteomes" id="UP000586119"/>
    </source>
</evidence>
<evidence type="ECO:0000256" key="2">
    <source>
        <dbReference type="SAM" id="Phobius"/>
    </source>
</evidence>
<dbReference type="PANTHER" id="PTHR46663">
    <property type="entry name" value="DIGUANYLATE CYCLASE DGCT-RELATED"/>
    <property type="match status" value="1"/>
</dbReference>
<dbReference type="InterPro" id="IPR052163">
    <property type="entry name" value="DGC-Regulatory_Protein"/>
</dbReference>
<dbReference type="SMART" id="SM00086">
    <property type="entry name" value="PAC"/>
    <property type="match status" value="1"/>
</dbReference>
<dbReference type="Pfam" id="PF00990">
    <property type="entry name" value="GGDEF"/>
    <property type="match status" value="1"/>
</dbReference>
<accession>A0A7Z0LJ73</accession>
<dbReference type="NCBIfam" id="TIGR00229">
    <property type="entry name" value="sensory_box"/>
    <property type="match status" value="1"/>
</dbReference>
<dbReference type="InterPro" id="IPR035965">
    <property type="entry name" value="PAS-like_dom_sf"/>
</dbReference>
<evidence type="ECO:0000259" key="3">
    <source>
        <dbReference type="PROSITE" id="PS50112"/>
    </source>
</evidence>
<dbReference type="Proteomes" id="UP000586119">
    <property type="component" value="Unassembled WGS sequence"/>
</dbReference>
<evidence type="ECO:0000259" key="5">
    <source>
        <dbReference type="PROSITE" id="PS50887"/>
    </source>
</evidence>
<keyword evidence="7" id="KW-1185">Reference proteome</keyword>
<feature type="domain" description="PAS" evidence="3">
    <location>
        <begin position="325"/>
        <end position="396"/>
    </location>
</feature>
<dbReference type="PROSITE" id="PS50113">
    <property type="entry name" value="PAC"/>
    <property type="match status" value="1"/>
</dbReference>
<dbReference type="SUPFAM" id="SSF55073">
    <property type="entry name" value="Nucleotide cyclase"/>
    <property type="match status" value="1"/>
</dbReference>
<dbReference type="InterPro" id="IPR043128">
    <property type="entry name" value="Rev_trsase/Diguanyl_cyclase"/>
</dbReference>
<dbReference type="InterPro" id="IPR000014">
    <property type="entry name" value="PAS"/>
</dbReference>
<dbReference type="CDD" id="cd00130">
    <property type="entry name" value="PAS"/>
    <property type="match status" value="1"/>
</dbReference>
<dbReference type="EMBL" id="JACCDF010000002">
    <property type="protein sequence ID" value="NYS59999.1"/>
    <property type="molecule type" value="Genomic_DNA"/>
</dbReference>
<protein>
    <submittedName>
        <fullName evidence="6">Diguanylate cyclase</fullName>
    </submittedName>
</protein>
<reference evidence="6 7" key="1">
    <citation type="journal article" date="2015" name="Int. J. Syst. Evol. Microbiol.">
        <title>Halomonas salicampi sp. nov., a halotolerant and alkalitolerant bacterium isolated from a saltern soil.</title>
        <authorList>
            <person name="Lee J.C."/>
            <person name="Kim Y.S."/>
            <person name="Yun B.S."/>
            <person name="Whang K.S."/>
        </authorList>
    </citation>
    <scope>NUCLEOTIDE SEQUENCE [LARGE SCALE GENOMIC DNA]</scope>
    <source>
        <strain evidence="6 7">BH103</strain>
    </source>
</reference>
<name>A0A7Z0LJ73_9GAMM</name>
<feature type="domain" description="GGDEF" evidence="5">
    <location>
        <begin position="483"/>
        <end position="616"/>
    </location>
</feature>
<dbReference type="InterPro" id="IPR000700">
    <property type="entry name" value="PAS-assoc_C"/>
</dbReference>
<keyword evidence="2" id="KW-0812">Transmembrane</keyword>
<organism evidence="6 7">
    <name type="scientific">Vreelandella salicampi</name>
    <dbReference type="NCBI Taxonomy" id="1449798"/>
    <lineage>
        <taxon>Bacteria</taxon>
        <taxon>Pseudomonadati</taxon>
        <taxon>Pseudomonadota</taxon>
        <taxon>Gammaproteobacteria</taxon>
        <taxon>Oceanospirillales</taxon>
        <taxon>Halomonadaceae</taxon>
        <taxon>Vreelandella</taxon>
    </lineage>
</organism>
<dbReference type="InterPro" id="IPR001610">
    <property type="entry name" value="PAC"/>
</dbReference>
<dbReference type="RefSeq" id="WP_179929326.1">
    <property type="nucleotide sequence ID" value="NZ_JACCDF010000002.1"/>
</dbReference>
<dbReference type="AlphaFoldDB" id="A0A7Z0LJ73"/>
<keyword evidence="2" id="KW-1133">Transmembrane helix</keyword>
<proteinExistence type="predicted"/>
<dbReference type="Gene3D" id="3.30.70.270">
    <property type="match status" value="1"/>
</dbReference>
<keyword evidence="2" id="KW-0472">Membrane</keyword>
<dbReference type="PROSITE" id="PS50112">
    <property type="entry name" value="PAS"/>
    <property type="match status" value="1"/>
</dbReference>
<feature type="transmembrane region" description="Helical" evidence="2">
    <location>
        <begin position="283"/>
        <end position="305"/>
    </location>
</feature>
<evidence type="ECO:0000259" key="4">
    <source>
        <dbReference type="PROSITE" id="PS50113"/>
    </source>
</evidence>
<dbReference type="InterPro" id="IPR029787">
    <property type="entry name" value="Nucleotide_cyclase"/>
</dbReference>
<dbReference type="GO" id="GO:0003824">
    <property type="term" value="F:catalytic activity"/>
    <property type="evidence" value="ECO:0007669"/>
    <property type="project" value="UniProtKB-ARBA"/>
</dbReference>
<dbReference type="Gene3D" id="3.30.450.20">
    <property type="entry name" value="PAS domain"/>
    <property type="match status" value="1"/>
</dbReference>
<dbReference type="Pfam" id="PF13426">
    <property type="entry name" value="PAS_9"/>
    <property type="match status" value="1"/>
</dbReference>
<gene>
    <name evidence="6" type="ORF">HZS81_04395</name>
</gene>
<dbReference type="SMART" id="SM00267">
    <property type="entry name" value="GGDEF"/>
    <property type="match status" value="1"/>
</dbReference>
<sequence length="617" mass="68674">MHLLLQKRRIITTAIIAVVATGITIAVLVAIPLINQLHTQAEQMASRVVDTKTANIQAIFDQHQKLAAQTASRTEIARRLAAYVNGEQPLSVLQPYIKPRLEDAVLSIDNLAALVRFDASGNEVVRVGPMANELPGSIPLLKTVDIKPYAQTTGEESRPLLHTFSPIYVEGERVGYDLLLFSLAPLQRVFQSVEGSSICLLNSDRTRRVALNAETGVLDVMPPNSCLVSQVSRERLAQDGFFRAVDEEGHRVLAFLRSLEGYDWDVHVRSRITQVFGDVIQEIIVTILVIIFLSALAGVVVWRALKPIVHAMSEQTEKIARSTEELRLVYQVFEHTHEAIVIADATFHIIRANPAFIDITGADEGALDQQSIKAFFAYPDDHDPLPESLHQRLLAENAWQGEVWLKGADGNAFPNLLTVSPVINRRRQVLQFIMTFNDITERVKAEKQMRRLAHFDELTGLPNRTALENHLQQSIQKAREEDGSFALMFLDLDKFKPVNDTYGHHLGDELLRHVATRLKRCLRSNDVVGRLGGDEFVVITAPLQNEDDAKAIAEKIVEVLNDTFEIKGHHIEIGVSVGIALYPKNGKTAEELLQQADSAMYAVKSHGRNNVAVASQV</sequence>
<comment type="cofactor">
    <cofactor evidence="1">
        <name>Mg(2+)</name>
        <dbReference type="ChEBI" id="CHEBI:18420"/>
    </cofactor>
</comment>
<dbReference type="PROSITE" id="PS50887">
    <property type="entry name" value="GGDEF"/>
    <property type="match status" value="1"/>
</dbReference>
<evidence type="ECO:0000256" key="1">
    <source>
        <dbReference type="ARBA" id="ARBA00001946"/>
    </source>
</evidence>